<feature type="binding site" evidence="10">
    <location>
        <position position="322"/>
    </location>
    <ligand>
        <name>[4Fe-4S] cluster</name>
        <dbReference type="ChEBI" id="CHEBI:49883"/>
    </ligand>
</feature>
<sequence>MAPAVTVDVSDSDFHAPSTNGSSNATAFVRTLLLSPPSLSSHPEKLDQILAAHDRNATDIQMLDRLSLALVTLPHSTYDLILILTDADNTRTESRKLLSSELLSRIVRSLKPGGQLSSQDKTLGAIEDSDERREAIFAGLILQDNKLVKPDYASTQSVPLRLGKKKAEGGAAATTSAAGTGAVSLNLNGKRKNGPPDTVQPAGVGFVDFSDDFDAPVEIEDDDDDDLIDEDTLLSDEDMSRPIVQPPECRPRTGKRRRACKDCTCGLAQRLEAEDAAKRQTADQNLAKLKAEDLAEVDFTVQGKVGSCGNCALGDAFRCDGCPYIGMPAFKNGEEVRLTEEVVQL</sequence>
<keyword evidence="8 10" id="KW-0411">Iron-sulfur</keyword>
<feature type="binding site" evidence="10">
    <location>
        <position position="265"/>
    </location>
    <ligand>
        <name>[2Fe-2S] cluster</name>
        <dbReference type="ChEBI" id="CHEBI:190135"/>
    </ligand>
</feature>
<dbReference type="EMBL" id="CAJPDS010000026">
    <property type="protein sequence ID" value="CAF9920506.1"/>
    <property type="molecule type" value="Genomic_DNA"/>
</dbReference>
<evidence type="ECO:0000256" key="6">
    <source>
        <dbReference type="ARBA" id="ARBA00022723"/>
    </source>
</evidence>
<feature type="short sequence motif" description="Cx2C motif 2" evidence="10">
    <location>
        <begin position="319"/>
        <end position="322"/>
    </location>
</feature>
<comment type="domain">
    <text evidence="10">The twin Cx2C motifs are involved in the recognition by the mitochondrial MIA40-ERV1 disulfide relay system. The formation of 2 disulfide bonds in the Cx2C motifs through dithiol/disulfide exchange reactions effectively traps the protein in the mitochondrial intermembrane space.</text>
</comment>
<feature type="binding site" evidence="10">
    <location>
        <position position="308"/>
    </location>
    <ligand>
        <name>[4Fe-4S] cluster</name>
        <dbReference type="ChEBI" id="CHEBI:49883"/>
    </ligand>
</feature>
<comment type="similarity">
    <text evidence="2 10">Belongs to the anamorsin family.</text>
</comment>
<evidence type="ECO:0000313" key="15">
    <source>
        <dbReference type="Proteomes" id="UP000664521"/>
    </source>
</evidence>
<feature type="region of interest" description="Fe-S binding site B" evidence="10">
    <location>
        <begin position="308"/>
        <end position="322"/>
    </location>
</feature>
<dbReference type="InterPro" id="IPR046408">
    <property type="entry name" value="CIAPIN1"/>
</dbReference>
<evidence type="ECO:0000256" key="5">
    <source>
        <dbReference type="ARBA" id="ARBA00022714"/>
    </source>
</evidence>
<dbReference type="GO" id="GO:0051539">
    <property type="term" value="F:4 iron, 4 sulfur cluster binding"/>
    <property type="evidence" value="ECO:0007669"/>
    <property type="project" value="UniProtKB-KW"/>
</dbReference>
<evidence type="ECO:0000256" key="7">
    <source>
        <dbReference type="ARBA" id="ARBA00023004"/>
    </source>
</evidence>
<dbReference type="HAMAP" id="MF_03115">
    <property type="entry name" value="Anamorsin"/>
    <property type="match status" value="1"/>
</dbReference>
<evidence type="ECO:0000256" key="2">
    <source>
        <dbReference type="ARBA" id="ARBA00008169"/>
    </source>
</evidence>
<keyword evidence="3 10" id="KW-0004">4Fe-4S</keyword>
<comment type="cofactor">
    <cofactor evidence="1 10">
        <name>[4Fe-4S] cluster</name>
        <dbReference type="ChEBI" id="CHEBI:49883"/>
    </cofactor>
</comment>
<dbReference type="AlphaFoldDB" id="A0A8H3F9B1"/>
<feature type="binding site" evidence="10">
    <location>
        <position position="263"/>
    </location>
    <ligand>
        <name>[2Fe-2S] cluster</name>
        <dbReference type="ChEBI" id="CHEBI:190135"/>
    </ligand>
</feature>
<evidence type="ECO:0000256" key="4">
    <source>
        <dbReference type="ARBA" id="ARBA00022490"/>
    </source>
</evidence>
<proteinExistence type="inferred from homology"/>
<dbReference type="Pfam" id="PF05093">
    <property type="entry name" value="CIAPIN1"/>
    <property type="match status" value="1"/>
</dbReference>
<evidence type="ECO:0000256" key="8">
    <source>
        <dbReference type="ARBA" id="ARBA00023014"/>
    </source>
</evidence>
<keyword evidence="5 10" id="KW-0001">2Fe-2S</keyword>
<name>A0A8H3F9B1_9LECA</name>
<dbReference type="GO" id="GO:0046872">
    <property type="term" value="F:metal ion binding"/>
    <property type="evidence" value="ECO:0007669"/>
    <property type="project" value="UniProtKB-KW"/>
</dbReference>
<feature type="binding site" evidence="10">
    <location>
        <position position="319"/>
    </location>
    <ligand>
        <name>[4Fe-4S] cluster</name>
        <dbReference type="ChEBI" id="CHEBI:49883"/>
    </ligand>
</feature>
<evidence type="ECO:0000259" key="12">
    <source>
        <dbReference type="Pfam" id="PF05093"/>
    </source>
</evidence>
<evidence type="ECO:0000256" key="3">
    <source>
        <dbReference type="ARBA" id="ARBA00022485"/>
    </source>
</evidence>
<feature type="short sequence motif" description="Cx2C motif 1" evidence="10">
    <location>
        <begin position="308"/>
        <end position="311"/>
    </location>
</feature>
<evidence type="ECO:0000256" key="1">
    <source>
        <dbReference type="ARBA" id="ARBA00001966"/>
    </source>
</evidence>
<keyword evidence="7 10" id="KW-0408">Iron</keyword>
<comment type="caution">
    <text evidence="14">The sequence shown here is derived from an EMBL/GenBank/DDBJ whole genome shotgun (WGS) entry which is preliminary data.</text>
</comment>
<dbReference type="Gene3D" id="3.40.50.11000">
    <property type="entry name" value="Fe-S cluster assembly protein Dre2, N-terminal domain"/>
    <property type="match status" value="1"/>
</dbReference>
<protein>
    <submittedName>
        <fullName evidence="14">Electron carrier</fullName>
    </submittedName>
</protein>
<feature type="binding site" evidence="10">
    <location>
        <position position="249"/>
    </location>
    <ligand>
        <name>[2Fe-2S] cluster</name>
        <dbReference type="ChEBI" id="CHEBI:190135"/>
    </ligand>
</feature>
<evidence type="ECO:0000259" key="13">
    <source>
        <dbReference type="Pfam" id="PF16803"/>
    </source>
</evidence>
<keyword evidence="6 10" id="KW-0479">Metal-binding</keyword>
<comment type="domain">
    <text evidence="10">The C-terminal domain binds 2 Fe-S clusters but is otherwise mostly in an intrinsically disordered conformation.</text>
</comment>
<dbReference type="GO" id="GO:0009055">
    <property type="term" value="F:electron transfer activity"/>
    <property type="evidence" value="ECO:0007669"/>
    <property type="project" value="UniProtKB-UniRule"/>
</dbReference>
<evidence type="ECO:0000256" key="10">
    <source>
        <dbReference type="HAMAP-Rule" id="MF_03115"/>
    </source>
</evidence>
<keyword evidence="15" id="KW-1185">Reference proteome</keyword>
<keyword evidence="4 10" id="KW-0963">Cytoplasm</keyword>
<dbReference type="OrthoDB" id="311633at2759"/>
<gene>
    <name evidence="14" type="primary">DRE2</name>
    <name evidence="14" type="ORF">HETSPECPRED_004259</name>
</gene>
<dbReference type="GO" id="GO:0016226">
    <property type="term" value="P:iron-sulfur cluster assembly"/>
    <property type="evidence" value="ECO:0007669"/>
    <property type="project" value="UniProtKB-UniRule"/>
</dbReference>
<feature type="region of interest" description="Disordered" evidence="11">
    <location>
        <begin position="1"/>
        <end position="20"/>
    </location>
</feature>
<dbReference type="Proteomes" id="UP000664521">
    <property type="component" value="Unassembled WGS sequence"/>
</dbReference>
<keyword evidence="9 10" id="KW-0496">Mitochondrion</keyword>
<dbReference type="InterPro" id="IPR007785">
    <property type="entry name" value="Anamorsin"/>
</dbReference>
<feature type="binding site" evidence="10">
    <location>
        <position position="311"/>
    </location>
    <ligand>
        <name>[4Fe-4S] cluster</name>
        <dbReference type="ChEBI" id="CHEBI:49883"/>
    </ligand>
</feature>
<reference evidence="14" key="1">
    <citation type="submission" date="2021-03" db="EMBL/GenBank/DDBJ databases">
        <authorList>
            <person name="Tagirdzhanova G."/>
        </authorList>
    </citation>
    <scope>NUCLEOTIDE SEQUENCE</scope>
</reference>
<dbReference type="GO" id="GO:0051537">
    <property type="term" value="F:2 iron, 2 sulfur cluster binding"/>
    <property type="evidence" value="ECO:0007669"/>
    <property type="project" value="UniProtKB-UniRule"/>
</dbReference>
<dbReference type="Pfam" id="PF16803">
    <property type="entry name" value="DRE2_N"/>
    <property type="match status" value="1"/>
</dbReference>
<accession>A0A8H3F9B1</accession>
<dbReference type="GO" id="GO:0005758">
    <property type="term" value="C:mitochondrial intermembrane space"/>
    <property type="evidence" value="ECO:0007669"/>
    <property type="project" value="UniProtKB-SubCell"/>
</dbReference>
<dbReference type="PANTHER" id="PTHR13273">
    <property type="entry name" value="ANAMORSIN"/>
    <property type="match status" value="1"/>
</dbReference>
<feature type="domain" description="Fe-S cluster assembly protein Dre2 N-terminal" evidence="13">
    <location>
        <begin position="30"/>
        <end position="161"/>
    </location>
</feature>
<organism evidence="14 15">
    <name type="scientific">Heterodermia speciosa</name>
    <dbReference type="NCBI Taxonomy" id="116794"/>
    <lineage>
        <taxon>Eukaryota</taxon>
        <taxon>Fungi</taxon>
        <taxon>Dikarya</taxon>
        <taxon>Ascomycota</taxon>
        <taxon>Pezizomycotina</taxon>
        <taxon>Lecanoromycetes</taxon>
        <taxon>OSLEUM clade</taxon>
        <taxon>Lecanoromycetidae</taxon>
        <taxon>Caliciales</taxon>
        <taxon>Physciaceae</taxon>
        <taxon>Heterodermia</taxon>
    </lineage>
</organism>
<evidence type="ECO:0000256" key="9">
    <source>
        <dbReference type="ARBA" id="ARBA00023128"/>
    </source>
</evidence>
<comment type="domain">
    <text evidence="10">The N-terminal domain has structural similarity with S-adenosyl-L-methionine-dependent methyltransferases, but does not bind S-adenosyl-L-methionine. It is required for correct assembly of the 2 Fe-S clusters.</text>
</comment>
<evidence type="ECO:0000256" key="11">
    <source>
        <dbReference type="SAM" id="MobiDB-lite"/>
    </source>
</evidence>
<comment type="cofactor">
    <cofactor evidence="10">
        <name>[2Fe-2S] cluster</name>
        <dbReference type="ChEBI" id="CHEBI:190135"/>
    </cofactor>
</comment>
<feature type="region of interest" description="Fe-S binding site A" evidence="10">
    <location>
        <begin position="249"/>
        <end position="265"/>
    </location>
</feature>
<comment type="caution">
    <text evidence="10">Lacks conserved residue(s) required for the propagation of feature annotation.</text>
</comment>
<feature type="domain" description="Anamorsin C-terminal" evidence="12">
    <location>
        <begin position="244"/>
        <end position="338"/>
    </location>
</feature>
<dbReference type="PANTHER" id="PTHR13273:SF14">
    <property type="entry name" value="ANAMORSIN"/>
    <property type="match status" value="1"/>
</dbReference>
<evidence type="ECO:0000313" key="14">
    <source>
        <dbReference type="EMBL" id="CAF9920506.1"/>
    </source>
</evidence>
<dbReference type="InterPro" id="IPR031838">
    <property type="entry name" value="Dre2_N"/>
</dbReference>
<comment type="subcellular location">
    <subcellularLocation>
        <location evidence="10">Cytoplasm</location>
    </subcellularLocation>
    <subcellularLocation>
        <location evidence="10">Mitochondrion intermembrane space</location>
    </subcellularLocation>
</comment>
<feature type="binding site" evidence="10">
    <location>
        <position position="260"/>
    </location>
    <ligand>
        <name>[2Fe-2S] cluster</name>
        <dbReference type="ChEBI" id="CHEBI:190135"/>
    </ligand>
</feature>